<dbReference type="GO" id="GO:0003351">
    <property type="term" value="P:epithelial cilium movement involved in extracellular fluid movement"/>
    <property type="evidence" value="ECO:0007669"/>
    <property type="project" value="TreeGrafter"/>
</dbReference>
<evidence type="ECO:0000256" key="9">
    <source>
        <dbReference type="ARBA" id="ARBA00024190"/>
    </source>
</evidence>
<keyword evidence="7" id="KW-0539">Nucleus</keyword>
<evidence type="ECO:0000256" key="7">
    <source>
        <dbReference type="ARBA" id="ARBA00023242"/>
    </source>
</evidence>
<comment type="subcellular location">
    <subcellularLocation>
        <location evidence="2">Cell projection</location>
        <location evidence="2">Neuron projection</location>
    </subcellularLocation>
    <subcellularLocation>
        <location evidence="9">Dynein axonemal particle</location>
    </subcellularLocation>
    <subcellularLocation>
        <location evidence="1">Nucleus</location>
    </subcellularLocation>
</comment>
<keyword evidence="4" id="KW-0677">Repeat</keyword>
<evidence type="ECO:0000313" key="14">
    <source>
        <dbReference type="Proteomes" id="UP001142489"/>
    </source>
</evidence>
<dbReference type="InterPro" id="IPR019734">
    <property type="entry name" value="TPR_rpt"/>
</dbReference>
<dbReference type="Pfam" id="PF04969">
    <property type="entry name" value="CS"/>
    <property type="match status" value="1"/>
</dbReference>
<keyword evidence="8" id="KW-0966">Cell projection</keyword>
<dbReference type="SUPFAM" id="SSF48452">
    <property type="entry name" value="TPR-like"/>
    <property type="match status" value="1"/>
</dbReference>
<dbReference type="GO" id="GO:0036159">
    <property type="term" value="P:inner dynein arm assembly"/>
    <property type="evidence" value="ECO:0007669"/>
    <property type="project" value="TreeGrafter"/>
</dbReference>
<dbReference type="Pfam" id="PF13414">
    <property type="entry name" value="TPR_11"/>
    <property type="match status" value="1"/>
</dbReference>
<dbReference type="FunFam" id="2.60.40.790:FF:000015">
    <property type="entry name" value="dynein assembly factor 4, axonemal isoform X1"/>
    <property type="match status" value="1"/>
</dbReference>
<dbReference type="GO" id="GO:0005634">
    <property type="term" value="C:nucleus"/>
    <property type="evidence" value="ECO:0007669"/>
    <property type="project" value="UniProtKB-SubCell"/>
</dbReference>
<dbReference type="InterPro" id="IPR052004">
    <property type="entry name" value="Dynein_assembly_factor_4"/>
</dbReference>
<feature type="compositionally biased region" description="Basic and acidic residues" evidence="11">
    <location>
        <begin position="170"/>
        <end position="199"/>
    </location>
</feature>
<dbReference type="GO" id="GO:0036158">
    <property type="term" value="P:outer dynein arm assembly"/>
    <property type="evidence" value="ECO:0007669"/>
    <property type="project" value="TreeGrafter"/>
</dbReference>
<feature type="region of interest" description="Disordered" evidence="11">
    <location>
        <begin position="170"/>
        <end position="219"/>
    </location>
</feature>
<dbReference type="InterPro" id="IPR037894">
    <property type="entry name" value="CS_DYX1C1"/>
</dbReference>
<evidence type="ECO:0000313" key="13">
    <source>
        <dbReference type="EMBL" id="KAJ7311333.1"/>
    </source>
</evidence>
<dbReference type="GO" id="GO:0007507">
    <property type="term" value="P:heart development"/>
    <property type="evidence" value="ECO:0007669"/>
    <property type="project" value="TreeGrafter"/>
</dbReference>
<organism evidence="13 14">
    <name type="scientific">Phrynocephalus forsythii</name>
    <dbReference type="NCBI Taxonomy" id="171643"/>
    <lineage>
        <taxon>Eukaryota</taxon>
        <taxon>Metazoa</taxon>
        <taxon>Chordata</taxon>
        <taxon>Craniata</taxon>
        <taxon>Vertebrata</taxon>
        <taxon>Euteleostomi</taxon>
        <taxon>Lepidosauria</taxon>
        <taxon>Squamata</taxon>
        <taxon>Bifurcata</taxon>
        <taxon>Unidentata</taxon>
        <taxon>Episquamata</taxon>
        <taxon>Toxicofera</taxon>
        <taxon>Iguania</taxon>
        <taxon>Acrodonta</taxon>
        <taxon>Agamidae</taxon>
        <taxon>Agaminae</taxon>
        <taxon>Phrynocephalus</taxon>
    </lineage>
</organism>
<dbReference type="Proteomes" id="UP001142489">
    <property type="component" value="Unassembled WGS sequence"/>
</dbReference>
<feature type="domain" description="CS" evidence="12">
    <location>
        <begin position="3"/>
        <end position="91"/>
    </location>
</feature>
<dbReference type="PROSITE" id="PS51203">
    <property type="entry name" value="CS"/>
    <property type="match status" value="1"/>
</dbReference>
<dbReference type="SMART" id="SM00028">
    <property type="entry name" value="TPR"/>
    <property type="match status" value="3"/>
</dbReference>
<dbReference type="InterPro" id="IPR011990">
    <property type="entry name" value="TPR-like_helical_dom_sf"/>
</dbReference>
<dbReference type="PANTHER" id="PTHR46492">
    <property type="entry name" value="DYNEIN ASSEMBLY FACTOR 4, AXONEMAL"/>
    <property type="match status" value="1"/>
</dbReference>
<dbReference type="CDD" id="cd06469">
    <property type="entry name" value="p23_DYX1C1_like"/>
    <property type="match status" value="1"/>
</dbReference>
<sequence length="420" mass="48519">MPLWVRDYRWEQTPEAVYLAVPVRAAGTLRRRRRADVFCTERYLKVNSPPFLFEAILYAPIDDVRSTAKIENGSVFFTLYKKESAMWESLVMENGDKEEMQRIREDAVRKVQENAKAEVEAKAAEKRDRTRFALDALIKLEEAERKRIEDQKEQERKKATEEIEKWKELDEKQKEMQGSDPSHHESKKALEKNKPDNRRMKPSGRETSIPDSGKGARNSGDIFLEKVKEESIPAPRPRGTIEINFTPREFPTALRESRVPEEEEWLRKQAEARRIIDADAAEMEDLTEEEKNPDWLKDKGNKLFEMGNYLAAINAYNLAIRINNKLPALYLNRAACHLRLRNLHKAIEDSSKALDLLTPPVPDNAPARVKAHVRRGAAFCELELYAEGLQDFLAALKIDSTNKKIEEDAEKIRHIIQGND</sequence>
<keyword evidence="3" id="KW-0963">Cytoplasm</keyword>
<dbReference type="SUPFAM" id="SSF49764">
    <property type="entry name" value="HSP20-like chaperones"/>
    <property type="match status" value="1"/>
</dbReference>
<keyword evidence="14" id="KW-1185">Reference proteome</keyword>
<evidence type="ECO:0000256" key="5">
    <source>
        <dbReference type="ARBA" id="ARBA00022803"/>
    </source>
</evidence>
<keyword evidence="5" id="KW-0802">TPR repeat</keyword>
<reference evidence="13" key="1">
    <citation type="journal article" date="2023" name="DNA Res.">
        <title>Chromosome-level genome assembly of Phrynocephalus forsythii using third-generation DNA sequencing and Hi-C analysis.</title>
        <authorList>
            <person name="Qi Y."/>
            <person name="Zhao W."/>
            <person name="Zhao Y."/>
            <person name="Niu C."/>
            <person name="Cao S."/>
            <person name="Zhang Y."/>
        </authorList>
    </citation>
    <scope>NUCLEOTIDE SEQUENCE</scope>
    <source>
        <tissue evidence="13">Muscle</tissue>
    </source>
</reference>
<proteinExistence type="predicted"/>
<dbReference type="GO" id="GO:0007399">
    <property type="term" value="P:nervous system development"/>
    <property type="evidence" value="ECO:0007669"/>
    <property type="project" value="UniProtKB-KW"/>
</dbReference>
<comment type="caution">
    <text evidence="13">The sequence shown here is derived from an EMBL/GenBank/DDBJ whole genome shotgun (WGS) entry which is preliminary data.</text>
</comment>
<dbReference type="PANTHER" id="PTHR46492:SF1">
    <property type="entry name" value="DYNEIN AXONEMAL ASSEMBLY FACTOR 4"/>
    <property type="match status" value="1"/>
</dbReference>
<evidence type="ECO:0000256" key="3">
    <source>
        <dbReference type="ARBA" id="ARBA00022490"/>
    </source>
</evidence>
<evidence type="ECO:0000256" key="11">
    <source>
        <dbReference type="SAM" id="MobiDB-lite"/>
    </source>
</evidence>
<dbReference type="InterPro" id="IPR008978">
    <property type="entry name" value="HSP20-like_chaperone"/>
</dbReference>
<protein>
    <recommendedName>
        <fullName evidence="10">Dynein axonemal assembly factor 4</fullName>
    </recommendedName>
</protein>
<dbReference type="GO" id="GO:0120293">
    <property type="term" value="C:dynein axonemal particle"/>
    <property type="evidence" value="ECO:0007669"/>
    <property type="project" value="UniProtKB-SubCell"/>
</dbReference>
<dbReference type="GO" id="GO:0043005">
    <property type="term" value="C:neuron projection"/>
    <property type="evidence" value="ECO:0007669"/>
    <property type="project" value="UniProtKB-SubCell"/>
</dbReference>
<dbReference type="GO" id="GO:0030331">
    <property type="term" value="F:nuclear estrogen receptor binding"/>
    <property type="evidence" value="ECO:0007669"/>
    <property type="project" value="TreeGrafter"/>
</dbReference>
<evidence type="ECO:0000256" key="4">
    <source>
        <dbReference type="ARBA" id="ARBA00022737"/>
    </source>
</evidence>
<name>A0A9Q0XDY5_9SAUR</name>
<keyword evidence="6" id="KW-0524">Neurogenesis</keyword>
<evidence type="ECO:0000259" key="12">
    <source>
        <dbReference type="PROSITE" id="PS51203"/>
    </source>
</evidence>
<accession>A0A9Q0XDY5</accession>
<evidence type="ECO:0000256" key="1">
    <source>
        <dbReference type="ARBA" id="ARBA00004123"/>
    </source>
</evidence>
<dbReference type="Gene3D" id="1.25.40.10">
    <property type="entry name" value="Tetratricopeptide repeat domain"/>
    <property type="match status" value="1"/>
</dbReference>
<evidence type="ECO:0000256" key="10">
    <source>
        <dbReference type="ARBA" id="ARBA00024430"/>
    </source>
</evidence>
<dbReference type="GO" id="GO:0005576">
    <property type="term" value="C:extracellular region"/>
    <property type="evidence" value="ECO:0007669"/>
    <property type="project" value="GOC"/>
</dbReference>
<dbReference type="InterPro" id="IPR007052">
    <property type="entry name" value="CS_dom"/>
</dbReference>
<evidence type="ECO:0000256" key="8">
    <source>
        <dbReference type="ARBA" id="ARBA00023273"/>
    </source>
</evidence>
<gene>
    <name evidence="13" type="ORF">JRQ81_006949</name>
</gene>
<dbReference type="FunFam" id="1.25.40.10:FF:000176">
    <property type="entry name" value="dynein assembly factor 4, axonemal isoform X1"/>
    <property type="match status" value="1"/>
</dbReference>
<evidence type="ECO:0000256" key="6">
    <source>
        <dbReference type="ARBA" id="ARBA00022902"/>
    </source>
</evidence>
<dbReference type="GO" id="GO:0007368">
    <property type="term" value="P:determination of left/right symmetry"/>
    <property type="evidence" value="ECO:0007669"/>
    <property type="project" value="TreeGrafter"/>
</dbReference>
<dbReference type="EMBL" id="JAPFRF010000014">
    <property type="protein sequence ID" value="KAJ7311333.1"/>
    <property type="molecule type" value="Genomic_DNA"/>
</dbReference>
<dbReference type="Gene3D" id="2.60.40.790">
    <property type="match status" value="1"/>
</dbReference>
<evidence type="ECO:0000256" key="2">
    <source>
        <dbReference type="ARBA" id="ARBA00004487"/>
    </source>
</evidence>
<dbReference type="AlphaFoldDB" id="A0A9Q0XDY5"/>
<dbReference type="OrthoDB" id="348005at2759"/>